<accession>A0AAV2E721</accession>
<gene>
    <name evidence="7" type="ORF">LTRI10_LOCUS23086</name>
</gene>
<dbReference type="Pfam" id="PF00916">
    <property type="entry name" value="Sulfate_transp"/>
    <property type="match status" value="1"/>
</dbReference>
<keyword evidence="3 5" id="KW-1133">Transmembrane helix</keyword>
<comment type="subcellular location">
    <subcellularLocation>
        <location evidence="1">Membrane</location>
        <topology evidence="1">Multi-pass membrane protein</topology>
    </subcellularLocation>
</comment>
<sequence length="67" mass="7352">MLTDCHSPPSSDSPSHFAFILSIQFALAAIKTGIIALAEGVAVRRSFAQYKNYHIDDNKEIIALAFE</sequence>
<keyword evidence="2 5" id="KW-0812">Transmembrane</keyword>
<evidence type="ECO:0000313" key="7">
    <source>
        <dbReference type="EMBL" id="CAL1381721.1"/>
    </source>
</evidence>
<dbReference type="InterPro" id="IPR011547">
    <property type="entry name" value="SLC26A/SulP_dom"/>
</dbReference>
<dbReference type="GO" id="GO:0016020">
    <property type="term" value="C:membrane"/>
    <property type="evidence" value="ECO:0007669"/>
    <property type="project" value="UniProtKB-SubCell"/>
</dbReference>
<evidence type="ECO:0000256" key="2">
    <source>
        <dbReference type="ARBA" id="ARBA00022692"/>
    </source>
</evidence>
<evidence type="ECO:0000256" key="5">
    <source>
        <dbReference type="SAM" id="Phobius"/>
    </source>
</evidence>
<dbReference type="Proteomes" id="UP001497516">
    <property type="component" value="Chromosome 4"/>
</dbReference>
<reference evidence="7 8" key="1">
    <citation type="submission" date="2024-04" db="EMBL/GenBank/DDBJ databases">
        <authorList>
            <person name="Fracassetti M."/>
        </authorList>
    </citation>
    <scope>NUCLEOTIDE SEQUENCE [LARGE SCALE GENOMIC DNA]</scope>
</reference>
<feature type="transmembrane region" description="Helical" evidence="5">
    <location>
        <begin position="17"/>
        <end position="38"/>
    </location>
</feature>
<proteinExistence type="predicted"/>
<evidence type="ECO:0000256" key="4">
    <source>
        <dbReference type="ARBA" id="ARBA00023136"/>
    </source>
</evidence>
<dbReference type="EMBL" id="OZ034817">
    <property type="protein sequence ID" value="CAL1381721.1"/>
    <property type="molecule type" value="Genomic_DNA"/>
</dbReference>
<evidence type="ECO:0000259" key="6">
    <source>
        <dbReference type="Pfam" id="PF00916"/>
    </source>
</evidence>
<keyword evidence="4 5" id="KW-0472">Membrane</keyword>
<organism evidence="7 8">
    <name type="scientific">Linum trigynum</name>
    <dbReference type="NCBI Taxonomy" id="586398"/>
    <lineage>
        <taxon>Eukaryota</taxon>
        <taxon>Viridiplantae</taxon>
        <taxon>Streptophyta</taxon>
        <taxon>Embryophyta</taxon>
        <taxon>Tracheophyta</taxon>
        <taxon>Spermatophyta</taxon>
        <taxon>Magnoliopsida</taxon>
        <taxon>eudicotyledons</taxon>
        <taxon>Gunneridae</taxon>
        <taxon>Pentapetalae</taxon>
        <taxon>rosids</taxon>
        <taxon>fabids</taxon>
        <taxon>Malpighiales</taxon>
        <taxon>Linaceae</taxon>
        <taxon>Linum</taxon>
    </lineage>
</organism>
<feature type="domain" description="SLC26A/SulP transporter" evidence="6">
    <location>
        <begin position="23"/>
        <end position="66"/>
    </location>
</feature>
<evidence type="ECO:0000256" key="3">
    <source>
        <dbReference type="ARBA" id="ARBA00022989"/>
    </source>
</evidence>
<evidence type="ECO:0000313" key="8">
    <source>
        <dbReference type="Proteomes" id="UP001497516"/>
    </source>
</evidence>
<dbReference type="AlphaFoldDB" id="A0AAV2E721"/>
<protein>
    <recommendedName>
        <fullName evidence="6">SLC26A/SulP transporter domain-containing protein</fullName>
    </recommendedName>
</protein>
<evidence type="ECO:0000256" key="1">
    <source>
        <dbReference type="ARBA" id="ARBA00004141"/>
    </source>
</evidence>
<name>A0AAV2E721_9ROSI</name>
<keyword evidence="8" id="KW-1185">Reference proteome</keyword>